<feature type="compositionally biased region" description="Low complexity" evidence="1">
    <location>
        <begin position="156"/>
        <end position="171"/>
    </location>
</feature>
<dbReference type="AlphaFoldDB" id="A0A6J4JDV2"/>
<evidence type="ECO:0000313" key="2">
    <source>
        <dbReference type="EMBL" id="CAA9276438.1"/>
    </source>
</evidence>
<accession>A0A6J4JDV2</accession>
<proteinExistence type="predicted"/>
<feature type="non-terminal residue" evidence="2">
    <location>
        <position position="171"/>
    </location>
</feature>
<feature type="compositionally biased region" description="Polar residues" evidence="1">
    <location>
        <begin position="140"/>
        <end position="155"/>
    </location>
</feature>
<dbReference type="EMBL" id="CADCTH010000422">
    <property type="protein sequence ID" value="CAA9276438.1"/>
    <property type="molecule type" value="Genomic_DNA"/>
</dbReference>
<organism evidence="2">
    <name type="scientific">uncultured Actinomycetospora sp</name>
    <dbReference type="NCBI Taxonomy" id="1135996"/>
    <lineage>
        <taxon>Bacteria</taxon>
        <taxon>Bacillati</taxon>
        <taxon>Actinomycetota</taxon>
        <taxon>Actinomycetes</taxon>
        <taxon>Pseudonocardiales</taxon>
        <taxon>Pseudonocardiaceae</taxon>
        <taxon>Actinomycetospora</taxon>
        <taxon>environmental samples</taxon>
    </lineage>
</organism>
<keyword evidence="2" id="KW-0378">Hydrolase</keyword>
<protein>
    <submittedName>
        <fullName evidence="2">Isochorismatase</fullName>
        <ecNumber evidence="2">3.3.2.1</ecNumber>
    </submittedName>
</protein>
<name>A0A6J4JDV2_9PSEU</name>
<dbReference type="GO" id="GO:0008908">
    <property type="term" value="F:isochorismatase activity"/>
    <property type="evidence" value="ECO:0007669"/>
    <property type="project" value="UniProtKB-EC"/>
</dbReference>
<reference evidence="2" key="1">
    <citation type="submission" date="2020-02" db="EMBL/GenBank/DDBJ databases">
        <authorList>
            <person name="Meier V. D."/>
        </authorList>
    </citation>
    <scope>NUCLEOTIDE SEQUENCE</scope>
    <source>
        <strain evidence="2">AVDCRST_MAG54</strain>
    </source>
</reference>
<evidence type="ECO:0000256" key="1">
    <source>
        <dbReference type="SAM" id="MobiDB-lite"/>
    </source>
</evidence>
<feature type="non-terminal residue" evidence="2">
    <location>
        <position position="1"/>
    </location>
</feature>
<sequence length="171" mass="17655">CRCSPPSPRSCSSSTCRNGSCPRSPTGRRCSRTRAASCGPRPGSAWTCAPPSRTRTASAARSAPWRSCCPRPRWPRRRSPRTSTPGPAPSWSPGARRTSASCRPSSGSAPAVATSPWSPTPSAAAARRTTSAPSTGCAPTASTWSPRRWCSSSGCTTATAPRSARSSGSSS</sequence>
<feature type="compositionally biased region" description="Polar residues" evidence="1">
    <location>
        <begin position="98"/>
        <end position="107"/>
    </location>
</feature>
<gene>
    <name evidence="2" type="ORF">AVDCRST_MAG54-3304</name>
</gene>
<feature type="compositionally biased region" description="Low complexity" evidence="1">
    <location>
        <begin position="108"/>
        <end position="135"/>
    </location>
</feature>
<feature type="region of interest" description="Disordered" evidence="1">
    <location>
        <begin position="1"/>
        <end position="171"/>
    </location>
</feature>
<feature type="compositionally biased region" description="Low complexity" evidence="1">
    <location>
        <begin position="49"/>
        <end position="71"/>
    </location>
</feature>
<dbReference type="EC" id="3.3.2.1" evidence="2"/>